<dbReference type="Gene3D" id="2.40.128.20">
    <property type="match status" value="1"/>
</dbReference>
<dbReference type="EMBL" id="GBBM01007288">
    <property type="protein sequence ID" value="JAC28130.1"/>
    <property type="molecule type" value="mRNA"/>
</dbReference>
<feature type="chain" id="PRO_5001518270" evidence="1">
    <location>
        <begin position="25"/>
        <end position="213"/>
    </location>
</feature>
<keyword evidence="1" id="KW-0732">Signal</keyword>
<evidence type="ECO:0000256" key="1">
    <source>
        <dbReference type="SAM" id="SignalP"/>
    </source>
</evidence>
<dbReference type="InterPro" id="IPR012674">
    <property type="entry name" value="Calycin"/>
</dbReference>
<dbReference type="GO" id="GO:0043176">
    <property type="term" value="F:amine binding"/>
    <property type="evidence" value="ECO:0007669"/>
    <property type="project" value="InterPro"/>
</dbReference>
<name>A0A023G5F0_AMBTT</name>
<dbReference type="Pfam" id="PF02098">
    <property type="entry name" value="His_binding"/>
    <property type="match status" value="1"/>
</dbReference>
<protein>
    <submittedName>
        <fullName evidence="2">Putative secreted protein</fullName>
    </submittedName>
</protein>
<reference evidence="2" key="1">
    <citation type="submission" date="2014-03" db="EMBL/GenBank/DDBJ databases">
        <title>The sialotranscriptome of Amblyomma triste, Amblyomma parvum and Amblyomma cajennense ticks, uncovered by 454-based RNA-seq.</title>
        <authorList>
            <person name="Garcia G.R."/>
            <person name="Gardinassi L.G."/>
            <person name="Ribeiro J.M."/>
            <person name="Anatriello E."/>
            <person name="Ferreira B.R."/>
            <person name="Moreira H.N."/>
            <person name="Mafra C."/>
            <person name="Olegario M.M."/>
            <person name="Szabo P.J."/>
            <person name="Miranda-Santos I.K."/>
            <person name="Maruyama S.R."/>
        </authorList>
    </citation>
    <scope>NUCLEOTIDE SEQUENCE</scope>
    <source>
        <strain evidence="2">Mato Grasso do Sul</strain>
        <tissue evidence="2">Salivary glands</tissue>
    </source>
</reference>
<dbReference type="SUPFAM" id="SSF50814">
    <property type="entry name" value="Lipocalins"/>
    <property type="match status" value="1"/>
</dbReference>
<sequence length="213" mass="24261">MCLLATMCIWLWLTLFSCQARVDATEIDAGKARLDATEIDAKQVLYPPYNYWLKNRSAGADTSFTGNMPCTQLDYMEYEHASDLVTLSTRNNKASDWNMTMFEASVSTEDKAVLTYKTFDPEYEESIVTVQYTALYISQNYCYIVEKAQQDQAATEIGAKEKSKCELWVVTEKDRDRKDSTPNKAKMSDCLSKFESLCSAGEEVYSRDICEDT</sequence>
<feature type="signal peptide" evidence="1">
    <location>
        <begin position="1"/>
        <end position="24"/>
    </location>
</feature>
<accession>A0A023G5F0</accession>
<evidence type="ECO:0000313" key="2">
    <source>
        <dbReference type="EMBL" id="JAC28130.1"/>
    </source>
</evidence>
<organism evidence="2">
    <name type="scientific">Amblyomma triste</name>
    <name type="common">Neotropical tick</name>
    <dbReference type="NCBI Taxonomy" id="251400"/>
    <lineage>
        <taxon>Eukaryota</taxon>
        <taxon>Metazoa</taxon>
        <taxon>Ecdysozoa</taxon>
        <taxon>Arthropoda</taxon>
        <taxon>Chelicerata</taxon>
        <taxon>Arachnida</taxon>
        <taxon>Acari</taxon>
        <taxon>Parasitiformes</taxon>
        <taxon>Ixodida</taxon>
        <taxon>Ixodoidea</taxon>
        <taxon>Ixodidae</taxon>
        <taxon>Amblyomminae</taxon>
        <taxon>Amblyomma</taxon>
    </lineage>
</organism>
<dbReference type="GO" id="GO:0030682">
    <property type="term" value="P:symbiont-mediated perturbation of host defenses"/>
    <property type="evidence" value="ECO:0007669"/>
    <property type="project" value="InterPro"/>
</dbReference>
<dbReference type="AlphaFoldDB" id="A0A023G5F0"/>
<dbReference type="InterPro" id="IPR002970">
    <property type="entry name" value="Tick_his-bd"/>
</dbReference>
<proteinExistence type="evidence at transcript level"/>